<accession>A0A0E9QVX0</accession>
<evidence type="ECO:0000313" key="1">
    <source>
        <dbReference type="EMBL" id="JAH20607.1"/>
    </source>
</evidence>
<organism evidence="1">
    <name type="scientific">Anguilla anguilla</name>
    <name type="common">European freshwater eel</name>
    <name type="synonym">Muraena anguilla</name>
    <dbReference type="NCBI Taxonomy" id="7936"/>
    <lineage>
        <taxon>Eukaryota</taxon>
        <taxon>Metazoa</taxon>
        <taxon>Chordata</taxon>
        <taxon>Craniata</taxon>
        <taxon>Vertebrata</taxon>
        <taxon>Euteleostomi</taxon>
        <taxon>Actinopterygii</taxon>
        <taxon>Neopterygii</taxon>
        <taxon>Teleostei</taxon>
        <taxon>Anguilliformes</taxon>
        <taxon>Anguillidae</taxon>
        <taxon>Anguilla</taxon>
    </lineage>
</organism>
<reference evidence="1" key="2">
    <citation type="journal article" date="2015" name="Fish Shellfish Immunol.">
        <title>Early steps in the European eel (Anguilla anguilla)-Vibrio vulnificus interaction in the gills: Role of the RtxA13 toxin.</title>
        <authorList>
            <person name="Callol A."/>
            <person name="Pajuelo D."/>
            <person name="Ebbesson L."/>
            <person name="Teles M."/>
            <person name="MacKenzie S."/>
            <person name="Amaro C."/>
        </authorList>
    </citation>
    <scope>NUCLEOTIDE SEQUENCE</scope>
</reference>
<protein>
    <submittedName>
        <fullName evidence="1">Uncharacterized protein</fullName>
    </submittedName>
</protein>
<reference evidence="1" key="1">
    <citation type="submission" date="2014-11" db="EMBL/GenBank/DDBJ databases">
        <authorList>
            <person name="Amaro Gonzalez C."/>
        </authorList>
    </citation>
    <scope>NUCLEOTIDE SEQUENCE</scope>
</reference>
<proteinExistence type="predicted"/>
<name>A0A0E9QVX0_ANGAN</name>
<dbReference type="AlphaFoldDB" id="A0A0E9QVX0"/>
<dbReference type="EMBL" id="GBXM01087970">
    <property type="protein sequence ID" value="JAH20607.1"/>
    <property type="molecule type" value="Transcribed_RNA"/>
</dbReference>
<sequence length="34" mass="4038">MSLFLNAIIKIKRMTNKTKLTSGQIHIHLQQHHR</sequence>